<dbReference type="AlphaFoldDB" id="A0A6J6C0R4"/>
<dbReference type="EMBL" id="CAEZSO010000110">
    <property type="protein sequence ID" value="CAB4544704.1"/>
    <property type="molecule type" value="Genomic_DNA"/>
</dbReference>
<dbReference type="Pfam" id="PF05949">
    <property type="entry name" value="DUF881"/>
    <property type="match status" value="1"/>
</dbReference>
<dbReference type="PANTHER" id="PTHR37313">
    <property type="entry name" value="UPF0749 PROTEIN RV1825"/>
    <property type="match status" value="1"/>
</dbReference>
<feature type="coiled-coil region" evidence="1">
    <location>
        <begin position="65"/>
        <end position="99"/>
    </location>
</feature>
<accession>A0A6J6C0R4</accession>
<sequence length="246" mass="25622">MSQESPAAQQSSDTNVGWRRLRNVLFAKPSRDQLVIAVLCAVLGFAVVQQVSIVNSDEVLATARSEDLVQILDSLDQRNQRLDSELATLKDTKARLESGQDAAATAAKERQVRDAELGILAGTLAAQGPGVVVTMTGPVTSSVLLDAVQELRDAGAEAMQINQVRVVAQTAFETGANDEVVVGGVTIGKGTGTYRITAIGDAAIMASSLRIPGGVVESAKTDGVKVAIVEKSEVTVSAVLPAKKAD</sequence>
<protein>
    <submittedName>
        <fullName evidence="2">Unannotated protein</fullName>
    </submittedName>
</protein>
<proteinExistence type="predicted"/>
<reference evidence="2" key="1">
    <citation type="submission" date="2020-05" db="EMBL/GenBank/DDBJ databases">
        <authorList>
            <person name="Chiriac C."/>
            <person name="Salcher M."/>
            <person name="Ghai R."/>
            <person name="Kavagutti S V."/>
        </authorList>
    </citation>
    <scope>NUCLEOTIDE SEQUENCE</scope>
</reference>
<gene>
    <name evidence="2" type="ORF">UFOPK1446_00626</name>
</gene>
<dbReference type="Gene3D" id="3.30.70.1880">
    <property type="entry name" value="Protein of unknown function DUF881"/>
    <property type="match status" value="1"/>
</dbReference>
<evidence type="ECO:0000256" key="1">
    <source>
        <dbReference type="SAM" id="Coils"/>
    </source>
</evidence>
<name>A0A6J6C0R4_9ZZZZ</name>
<keyword evidence="1" id="KW-0175">Coiled coil</keyword>
<evidence type="ECO:0000313" key="2">
    <source>
        <dbReference type="EMBL" id="CAB4544704.1"/>
    </source>
</evidence>
<dbReference type="PANTHER" id="PTHR37313:SF2">
    <property type="entry name" value="UPF0749 PROTEIN YLXX"/>
    <property type="match status" value="1"/>
</dbReference>
<organism evidence="2">
    <name type="scientific">freshwater metagenome</name>
    <dbReference type="NCBI Taxonomy" id="449393"/>
    <lineage>
        <taxon>unclassified sequences</taxon>
        <taxon>metagenomes</taxon>
        <taxon>ecological metagenomes</taxon>
    </lineage>
</organism>
<dbReference type="GO" id="GO:0005886">
    <property type="term" value="C:plasma membrane"/>
    <property type="evidence" value="ECO:0007669"/>
    <property type="project" value="TreeGrafter"/>
</dbReference>
<dbReference type="InterPro" id="IPR010273">
    <property type="entry name" value="DUF881"/>
</dbReference>